<sequence length="104" mass="11004">MKTTKPLPPEFGSSRRAQPLRQTRTNPPRSSIEPSYPMVLAGRSPASMASPTPTNRSRSSLLERSSNHRVYTAHATIQTAEAAARTAGTATAGAQTAQTAVQTA</sequence>
<dbReference type="Proteomes" id="UP000054321">
    <property type="component" value="Unassembled WGS sequence"/>
</dbReference>
<feature type="compositionally biased region" description="Polar residues" evidence="1">
    <location>
        <begin position="20"/>
        <end position="33"/>
    </location>
</feature>
<evidence type="ECO:0000256" key="1">
    <source>
        <dbReference type="SAM" id="MobiDB-lite"/>
    </source>
</evidence>
<reference evidence="3" key="2">
    <citation type="submission" date="2015-01" db="EMBL/GenBank/DDBJ databases">
        <title>Evolutionary Origins and Diversification of the Mycorrhizal Mutualists.</title>
        <authorList>
            <consortium name="DOE Joint Genome Institute"/>
            <consortium name="Mycorrhizal Genomics Consortium"/>
            <person name="Kohler A."/>
            <person name="Kuo A."/>
            <person name="Nagy L.G."/>
            <person name="Floudas D."/>
            <person name="Copeland A."/>
            <person name="Barry K.W."/>
            <person name="Cichocki N."/>
            <person name="Veneault-Fourrey C."/>
            <person name="LaButti K."/>
            <person name="Lindquist E.A."/>
            <person name="Lipzen A."/>
            <person name="Lundell T."/>
            <person name="Morin E."/>
            <person name="Murat C."/>
            <person name="Riley R."/>
            <person name="Ohm R."/>
            <person name="Sun H."/>
            <person name="Tunlid A."/>
            <person name="Henrissat B."/>
            <person name="Grigoriev I.V."/>
            <person name="Hibbett D.S."/>
            <person name="Martin F."/>
        </authorList>
    </citation>
    <scope>NUCLEOTIDE SEQUENCE [LARGE SCALE GENOMIC DNA]</scope>
    <source>
        <strain evidence="3">Zn</strain>
    </source>
</reference>
<dbReference type="HOGENOM" id="CLU_2250862_0_0_1"/>
<evidence type="ECO:0000313" key="2">
    <source>
        <dbReference type="EMBL" id="KIN06403.1"/>
    </source>
</evidence>
<protein>
    <submittedName>
        <fullName evidence="2">Uncharacterized protein</fullName>
    </submittedName>
</protein>
<gene>
    <name evidence="2" type="ORF">OIDMADRAFT_24717</name>
</gene>
<evidence type="ECO:0000313" key="3">
    <source>
        <dbReference type="Proteomes" id="UP000054321"/>
    </source>
</evidence>
<feature type="region of interest" description="Disordered" evidence="1">
    <location>
        <begin position="1"/>
        <end position="66"/>
    </location>
</feature>
<keyword evidence="3" id="KW-1185">Reference proteome</keyword>
<reference evidence="2 3" key="1">
    <citation type="submission" date="2014-04" db="EMBL/GenBank/DDBJ databases">
        <authorList>
            <consortium name="DOE Joint Genome Institute"/>
            <person name="Kuo A."/>
            <person name="Martino E."/>
            <person name="Perotto S."/>
            <person name="Kohler A."/>
            <person name="Nagy L.G."/>
            <person name="Floudas D."/>
            <person name="Copeland A."/>
            <person name="Barry K.W."/>
            <person name="Cichocki N."/>
            <person name="Veneault-Fourrey C."/>
            <person name="LaButti K."/>
            <person name="Lindquist E.A."/>
            <person name="Lipzen A."/>
            <person name="Lundell T."/>
            <person name="Morin E."/>
            <person name="Murat C."/>
            <person name="Sun H."/>
            <person name="Tunlid A."/>
            <person name="Henrissat B."/>
            <person name="Grigoriev I.V."/>
            <person name="Hibbett D.S."/>
            <person name="Martin F."/>
            <person name="Nordberg H.P."/>
            <person name="Cantor M.N."/>
            <person name="Hua S.X."/>
        </authorList>
    </citation>
    <scope>NUCLEOTIDE SEQUENCE [LARGE SCALE GENOMIC DNA]</scope>
    <source>
        <strain evidence="2 3">Zn</strain>
    </source>
</reference>
<dbReference type="EMBL" id="KN832871">
    <property type="protein sequence ID" value="KIN06403.1"/>
    <property type="molecule type" value="Genomic_DNA"/>
</dbReference>
<proteinExistence type="predicted"/>
<organism evidence="2 3">
    <name type="scientific">Oidiodendron maius (strain Zn)</name>
    <dbReference type="NCBI Taxonomy" id="913774"/>
    <lineage>
        <taxon>Eukaryota</taxon>
        <taxon>Fungi</taxon>
        <taxon>Dikarya</taxon>
        <taxon>Ascomycota</taxon>
        <taxon>Pezizomycotina</taxon>
        <taxon>Leotiomycetes</taxon>
        <taxon>Leotiomycetes incertae sedis</taxon>
        <taxon>Myxotrichaceae</taxon>
        <taxon>Oidiodendron</taxon>
    </lineage>
</organism>
<name>A0A0C3DWB8_OIDMZ</name>
<accession>A0A0C3DWB8</accession>
<dbReference type="AlphaFoldDB" id="A0A0C3DWB8"/>
<dbReference type="InParanoid" id="A0A0C3DWB8"/>